<organism evidence="8 9">
    <name type="scientific">Pelomonas candidula</name>
    <dbReference type="NCBI Taxonomy" id="3299025"/>
    <lineage>
        <taxon>Bacteria</taxon>
        <taxon>Pseudomonadati</taxon>
        <taxon>Pseudomonadota</taxon>
        <taxon>Betaproteobacteria</taxon>
        <taxon>Burkholderiales</taxon>
        <taxon>Sphaerotilaceae</taxon>
        <taxon>Roseateles</taxon>
    </lineage>
</organism>
<dbReference type="Proteomes" id="UP001606134">
    <property type="component" value="Unassembled WGS sequence"/>
</dbReference>
<dbReference type="InterPro" id="IPR016167">
    <property type="entry name" value="FAD-bd_PCMH_sub1"/>
</dbReference>
<evidence type="ECO:0000256" key="6">
    <source>
        <dbReference type="SAM" id="MobiDB-lite"/>
    </source>
</evidence>
<name>A0ABW7HHA8_9BURK</name>
<gene>
    <name evidence="8" type="ORF">ACG04R_20350</name>
</gene>
<feature type="domain" description="FAD-binding PCMH-type" evidence="7">
    <location>
        <begin position="75"/>
        <end position="244"/>
    </location>
</feature>
<accession>A0ABW7HHA8</accession>
<dbReference type="InterPro" id="IPR016166">
    <property type="entry name" value="FAD-bd_PCMH"/>
</dbReference>
<evidence type="ECO:0000256" key="2">
    <source>
        <dbReference type="ARBA" id="ARBA00005466"/>
    </source>
</evidence>
<comment type="cofactor">
    <cofactor evidence="1">
        <name>FAD</name>
        <dbReference type="ChEBI" id="CHEBI:57692"/>
    </cofactor>
</comment>
<keyword evidence="9" id="KW-1185">Reference proteome</keyword>
<dbReference type="Gene3D" id="3.40.462.20">
    <property type="match status" value="1"/>
</dbReference>
<keyword evidence="5" id="KW-0560">Oxidoreductase</keyword>
<dbReference type="Gene3D" id="3.30.465.10">
    <property type="match status" value="1"/>
</dbReference>
<dbReference type="InterPro" id="IPR036318">
    <property type="entry name" value="FAD-bd_PCMH-like_sf"/>
</dbReference>
<evidence type="ECO:0000313" key="9">
    <source>
        <dbReference type="Proteomes" id="UP001606134"/>
    </source>
</evidence>
<dbReference type="Gene3D" id="3.30.43.10">
    <property type="entry name" value="Uridine Diphospho-n-acetylenolpyruvylglucosamine Reductase, domain 2"/>
    <property type="match status" value="1"/>
</dbReference>
<evidence type="ECO:0000256" key="4">
    <source>
        <dbReference type="ARBA" id="ARBA00022827"/>
    </source>
</evidence>
<evidence type="ECO:0000256" key="3">
    <source>
        <dbReference type="ARBA" id="ARBA00022630"/>
    </source>
</evidence>
<dbReference type="PROSITE" id="PS51387">
    <property type="entry name" value="FAD_PCMH"/>
    <property type="match status" value="1"/>
</dbReference>
<dbReference type="PANTHER" id="PTHR42973:SF39">
    <property type="entry name" value="FAD-BINDING PCMH-TYPE DOMAIN-CONTAINING PROTEIN"/>
    <property type="match status" value="1"/>
</dbReference>
<dbReference type="RefSeq" id="WP_394415127.1">
    <property type="nucleotide sequence ID" value="NZ_JBIGIC010000011.1"/>
</dbReference>
<dbReference type="Pfam" id="PF08031">
    <property type="entry name" value="BBE"/>
    <property type="match status" value="1"/>
</dbReference>
<dbReference type="SUPFAM" id="SSF56176">
    <property type="entry name" value="FAD-binding/transporter-associated domain-like"/>
    <property type="match status" value="1"/>
</dbReference>
<evidence type="ECO:0000256" key="5">
    <source>
        <dbReference type="ARBA" id="ARBA00023002"/>
    </source>
</evidence>
<dbReference type="InterPro" id="IPR050416">
    <property type="entry name" value="FAD-linked_Oxidoreductase"/>
</dbReference>
<evidence type="ECO:0000259" key="7">
    <source>
        <dbReference type="PROSITE" id="PS51387"/>
    </source>
</evidence>
<comment type="caution">
    <text evidence="8">The sequence shown here is derived from an EMBL/GenBank/DDBJ whole genome shotgun (WGS) entry which is preliminary data.</text>
</comment>
<evidence type="ECO:0000256" key="1">
    <source>
        <dbReference type="ARBA" id="ARBA00001974"/>
    </source>
</evidence>
<dbReference type="Pfam" id="PF01565">
    <property type="entry name" value="FAD_binding_4"/>
    <property type="match status" value="1"/>
</dbReference>
<keyword evidence="4" id="KW-0274">FAD</keyword>
<keyword evidence="3" id="KW-0285">Flavoprotein</keyword>
<sequence length="501" mass="51503">MERRRFLALGGVAAFGGGLPGCGGGGGGSAPSPAPAPSPPSSIDWSGLSGRMQGTLLLPGQADFDRVVRAANARYDATQPQAIARCANAADVAAALAFAQQQKLAFTARSGGHSYLGTSNTTGLVVDVGAMDTVQLDGDRVMVGAGAKLSDIYDTLITAGRCIASGSCVTVGIAGITLGGGVGVLDRAYGLTCDQLLSASVVTADGRQLDCSPTQNVDLFWALRGGGGGQVAWVTQLTFQTHAIAPLTQFGATFALSELPAVMSAWQAWPQTMPDTIWSQLALSGSGAYLWGIAIGDAAALQPHWQGLLARIGRTPPDTFTQARTYRDVMLGNCASLSRAQCHLPSQNASGTLGRVAMAASSDFFDKPLDGSGIAALGQAVQKRRDSGRAGSVLLNLMGGTAGRVAADATAFPHRGALFSAQYLAEYAAGSPASTLDEAATWAHGMRTTMAAWSTGGAYVNYLDGLLDKPAEACYGSNLARLRQVKQSYDPADILKALPAL</sequence>
<feature type="region of interest" description="Disordered" evidence="6">
    <location>
        <begin position="24"/>
        <end position="44"/>
    </location>
</feature>
<protein>
    <submittedName>
        <fullName evidence="8">FAD-binding oxidoreductase</fullName>
    </submittedName>
</protein>
<dbReference type="InterPro" id="IPR012951">
    <property type="entry name" value="BBE"/>
</dbReference>
<dbReference type="InterPro" id="IPR006094">
    <property type="entry name" value="Oxid_FAD_bind_N"/>
</dbReference>
<dbReference type="InterPro" id="IPR006311">
    <property type="entry name" value="TAT_signal"/>
</dbReference>
<dbReference type="EMBL" id="JBIGIC010000011">
    <property type="protein sequence ID" value="MFG6489048.1"/>
    <property type="molecule type" value="Genomic_DNA"/>
</dbReference>
<comment type="similarity">
    <text evidence="2">Belongs to the oxygen-dependent FAD-linked oxidoreductase family.</text>
</comment>
<evidence type="ECO:0000313" key="8">
    <source>
        <dbReference type="EMBL" id="MFG6489048.1"/>
    </source>
</evidence>
<dbReference type="PANTHER" id="PTHR42973">
    <property type="entry name" value="BINDING OXIDOREDUCTASE, PUTATIVE (AFU_ORTHOLOGUE AFUA_1G17690)-RELATED"/>
    <property type="match status" value="1"/>
</dbReference>
<proteinExistence type="inferred from homology"/>
<dbReference type="InterPro" id="IPR016169">
    <property type="entry name" value="FAD-bd_PCMH_sub2"/>
</dbReference>
<reference evidence="8 9" key="1">
    <citation type="submission" date="2024-08" db="EMBL/GenBank/DDBJ databases">
        <authorList>
            <person name="Lu H."/>
        </authorList>
    </citation>
    <scope>NUCLEOTIDE SEQUENCE [LARGE SCALE GENOMIC DNA]</scope>
    <source>
        <strain evidence="8 9">BYS78W</strain>
    </source>
</reference>
<dbReference type="PROSITE" id="PS51318">
    <property type="entry name" value="TAT"/>
    <property type="match status" value="1"/>
</dbReference>